<dbReference type="AlphaFoldDB" id="A0A0D5A1M9"/>
<sequence length="41" mass="5096">MIPKKKVFEIFKIWIYFLGCLRNSWFNNELLVLSCRKAFWL</sequence>
<accession>A0A0D5A1M9</accession>
<dbReference type="EMBL" id="KJ947870">
    <property type="protein sequence ID" value="AJW30432.1"/>
    <property type="molecule type" value="Genomic_DNA"/>
</dbReference>
<protein>
    <submittedName>
        <fullName evidence="1">Uncharacterized protein</fullName>
    </submittedName>
</protein>
<name>A0A0D5A1M9_PROMR</name>
<reference evidence="1" key="1">
    <citation type="submission" date="2014-06" db="EMBL/GenBank/DDBJ databases">
        <authorList>
            <person name="Berube P.M."/>
        </authorList>
    </citation>
    <scope>NUCLEOTIDE SEQUENCE</scope>
    <source>
        <strain evidence="1">P0902-H212</strain>
    </source>
</reference>
<gene>
    <name evidence="1" type="ORF">FA02_0164</name>
</gene>
<proteinExistence type="predicted"/>
<evidence type="ECO:0000313" key="1">
    <source>
        <dbReference type="EMBL" id="AJW30432.1"/>
    </source>
</evidence>
<organism evidence="1">
    <name type="scientific">Prochlorococcus marinus str. P0902-H212</name>
    <dbReference type="NCBI Taxonomy" id="1620696"/>
    <lineage>
        <taxon>Bacteria</taxon>
        <taxon>Bacillati</taxon>
        <taxon>Cyanobacteriota</taxon>
        <taxon>Cyanophyceae</taxon>
        <taxon>Synechococcales</taxon>
        <taxon>Prochlorococcaceae</taxon>
        <taxon>Prochlorococcus</taxon>
    </lineage>
</organism>